<dbReference type="AlphaFoldDB" id="A0A448XIP9"/>
<dbReference type="Proteomes" id="UP000784294">
    <property type="component" value="Unassembled WGS sequence"/>
</dbReference>
<reference evidence="1" key="1">
    <citation type="submission" date="2018-11" db="EMBL/GenBank/DDBJ databases">
        <authorList>
            <consortium name="Pathogen Informatics"/>
        </authorList>
    </citation>
    <scope>NUCLEOTIDE SEQUENCE</scope>
</reference>
<comment type="caution">
    <text evidence="1">The sequence shown here is derived from an EMBL/GenBank/DDBJ whole genome shotgun (WGS) entry which is preliminary data.</text>
</comment>
<accession>A0A448XIP9</accession>
<proteinExistence type="predicted"/>
<evidence type="ECO:0000313" key="1">
    <source>
        <dbReference type="EMBL" id="VEL37569.1"/>
    </source>
</evidence>
<sequence length="250" mass="27025">MQHTSEEIRTSLDELDEVIAAFDEQEDHGTSACGLFSLHSFSSAITSPMTLGISQKSTAYALAAPNLAPLSPSSESPISMGSEHSSLMASAMISSDGFYMSRSTERNKVLPSGIDAVDISVRVPMAHSCPTHGESYSQFRGGDKFDYGKRLGNYVCDGLQLRQLCNDEELDSEHHSQLILTPSPSIDLEVPLSASSMTLHQRYSPTTVSIDDLAVDVEQTSMPTRKNCVQVESGSSPDGNFKVSSIVLFH</sequence>
<protein>
    <submittedName>
        <fullName evidence="1">Uncharacterized protein</fullName>
    </submittedName>
</protein>
<evidence type="ECO:0000313" key="2">
    <source>
        <dbReference type="Proteomes" id="UP000784294"/>
    </source>
</evidence>
<dbReference type="EMBL" id="CAAALY010255389">
    <property type="protein sequence ID" value="VEL37569.1"/>
    <property type="molecule type" value="Genomic_DNA"/>
</dbReference>
<gene>
    <name evidence="1" type="ORF">PXEA_LOCUS31009</name>
</gene>
<name>A0A448XIP9_9PLAT</name>
<organism evidence="1 2">
    <name type="scientific">Protopolystoma xenopodis</name>
    <dbReference type="NCBI Taxonomy" id="117903"/>
    <lineage>
        <taxon>Eukaryota</taxon>
        <taxon>Metazoa</taxon>
        <taxon>Spiralia</taxon>
        <taxon>Lophotrochozoa</taxon>
        <taxon>Platyhelminthes</taxon>
        <taxon>Monogenea</taxon>
        <taxon>Polyopisthocotylea</taxon>
        <taxon>Polystomatidea</taxon>
        <taxon>Polystomatidae</taxon>
        <taxon>Protopolystoma</taxon>
    </lineage>
</organism>
<keyword evidence="2" id="KW-1185">Reference proteome</keyword>